<organism evidence="2 3">
    <name type="scientific">Penicilliopsis zonata CBS 506.65</name>
    <dbReference type="NCBI Taxonomy" id="1073090"/>
    <lineage>
        <taxon>Eukaryota</taxon>
        <taxon>Fungi</taxon>
        <taxon>Dikarya</taxon>
        <taxon>Ascomycota</taxon>
        <taxon>Pezizomycotina</taxon>
        <taxon>Eurotiomycetes</taxon>
        <taxon>Eurotiomycetidae</taxon>
        <taxon>Eurotiales</taxon>
        <taxon>Aspergillaceae</taxon>
        <taxon>Penicilliopsis</taxon>
    </lineage>
</organism>
<dbReference type="RefSeq" id="XP_022585209.1">
    <property type="nucleotide sequence ID" value="XM_022727941.1"/>
</dbReference>
<feature type="region of interest" description="Disordered" evidence="1">
    <location>
        <begin position="186"/>
        <end position="210"/>
    </location>
</feature>
<evidence type="ECO:0000313" key="3">
    <source>
        <dbReference type="Proteomes" id="UP000184188"/>
    </source>
</evidence>
<dbReference type="AlphaFoldDB" id="A0A1L9SU30"/>
<reference evidence="3" key="1">
    <citation type="journal article" date="2017" name="Genome Biol.">
        <title>Comparative genomics reveals high biological diversity and specific adaptations in the industrially and medically important fungal genus Aspergillus.</title>
        <authorList>
            <person name="de Vries R.P."/>
            <person name="Riley R."/>
            <person name="Wiebenga A."/>
            <person name="Aguilar-Osorio G."/>
            <person name="Amillis S."/>
            <person name="Uchima C.A."/>
            <person name="Anderluh G."/>
            <person name="Asadollahi M."/>
            <person name="Askin M."/>
            <person name="Barry K."/>
            <person name="Battaglia E."/>
            <person name="Bayram O."/>
            <person name="Benocci T."/>
            <person name="Braus-Stromeyer S.A."/>
            <person name="Caldana C."/>
            <person name="Canovas D."/>
            <person name="Cerqueira G.C."/>
            <person name="Chen F."/>
            <person name="Chen W."/>
            <person name="Choi C."/>
            <person name="Clum A."/>
            <person name="Dos Santos R.A."/>
            <person name="Damasio A.R."/>
            <person name="Diallinas G."/>
            <person name="Emri T."/>
            <person name="Fekete E."/>
            <person name="Flipphi M."/>
            <person name="Freyberg S."/>
            <person name="Gallo A."/>
            <person name="Gournas C."/>
            <person name="Habgood R."/>
            <person name="Hainaut M."/>
            <person name="Harispe M.L."/>
            <person name="Henrissat B."/>
            <person name="Hilden K.S."/>
            <person name="Hope R."/>
            <person name="Hossain A."/>
            <person name="Karabika E."/>
            <person name="Karaffa L."/>
            <person name="Karanyi Z."/>
            <person name="Krasevec N."/>
            <person name="Kuo A."/>
            <person name="Kusch H."/>
            <person name="LaButti K."/>
            <person name="Lagendijk E.L."/>
            <person name="Lapidus A."/>
            <person name="Levasseur A."/>
            <person name="Lindquist E."/>
            <person name="Lipzen A."/>
            <person name="Logrieco A.F."/>
            <person name="MacCabe A."/>
            <person name="Maekelae M.R."/>
            <person name="Malavazi I."/>
            <person name="Melin P."/>
            <person name="Meyer V."/>
            <person name="Mielnichuk N."/>
            <person name="Miskei M."/>
            <person name="Molnar A.P."/>
            <person name="Mule G."/>
            <person name="Ngan C.Y."/>
            <person name="Orejas M."/>
            <person name="Orosz E."/>
            <person name="Ouedraogo J.P."/>
            <person name="Overkamp K.M."/>
            <person name="Park H.-S."/>
            <person name="Perrone G."/>
            <person name="Piumi F."/>
            <person name="Punt P.J."/>
            <person name="Ram A.F."/>
            <person name="Ramon A."/>
            <person name="Rauscher S."/>
            <person name="Record E."/>
            <person name="Riano-Pachon D.M."/>
            <person name="Robert V."/>
            <person name="Roehrig J."/>
            <person name="Ruller R."/>
            <person name="Salamov A."/>
            <person name="Salih N.S."/>
            <person name="Samson R.A."/>
            <person name="Sandor E."/>
            <person name="Sanguinetti M."/>
            <person name="Schuetze T."/>
            <person name="Sepcic K."/>
            <person name="Shelest E."/>
            <person name="Sherlock G."/>
            <person name="Sophianopoulou V."/>
            <person name="Squina F.M."/>
            <person name="Sun H."/>
            <person name="Susca A."/>
            <person name="Todd R.B."/>
            <person name="Tsang A."/>
            <person name="Unkles S.E."/>
            <person name="van de Wiele N."/>
            <person name="van Rossen-Uffink D."/>
            <person name="Oliveira J.V."/>
            <person name="Vesth T.C."/>
            <person name="Visser J."/>
            <person name="Yu J.-H."/>
            <person name="Zhou M."/>
            <person name="Andersen M.R."/>
            <person name="Archer D.B."/>
            <person name="Baker S.E."/>
            <person name="Benoit I."/>
            <person name="Brakhage A.A."/>
            <person name="Braus G.H."/>
            <person name="Fischer R."/>
            <person name="Frisvad J.C."/>
            <person name="Goldman G.H."/>
            <person name="Houbraken J."/>
            <person name="Oakley B."/>
            <person name="Pocsi I."/>
            <person name="Scazzocchio C."/>
            <person name="Seiboth B."/>
            <person name="vanKuyk P.A."/>
            <person name="Wortman J."/>
            <person name="Dyer P.S."/>
            <person name="Grigoriev I.V."/>
        </authorList>
    </citation>
    <scope>NUCLEOTIDE SEQUENCE [LARGE SCALE GENOMIC DNA]</scope>
    <source>
        <strain evidence="3">CBS 506.65</strain>
    </source>
</reference>
<proteinExistence type="predicted"/>
<protein>
    <submittedName>
        <fullName evidence="2">Uncharacterized protein</fullName>
    </submittedName>
</protein>
<dbReference type="EMBL" id="KV878336">
    <property type="protein sequence ID" value="OJJ50699.1"/>
    <property type="molecule type" value="Genomic_DNA"/>
</dbReference>
<gene>
    <name evidence="2" type="ORF">ASPZODRAFT_236170</name>
</gene>
<dbReference type="GeneID" id="34614405"/>
<accession>A0A1L9SU30</accession>
<dbReference type="VEuPathDB" id="FungiDB:ASPZODRAFT_236170"/>
<dbReference type="Proteomes" id="UP000184188">
    <property type="component" value="Unassembled WGS sequence"/>
</dbReference>
<evidence type="ECO:0000256" key="1">
    <source>
        <dbReference type="SAM" id="MobiDB-lite"/>
    </source>
</evidence>
<feature type="compositionally biased region" description="Low complexity" evidence="1">
    <location>
        <begin position="197"/>
        <end position="210"/>
    </location>
</feature>
<dbReference type="STRING" id="1073090.A0A1L9SU30"/>
<dbReference type="OrthoDB" id="25896at2759"/>
<keyword evidence="3" id="KW-1185">Reference proteome</keyword>
<evidence type="ECO:0000313" key="2">
    <source>
        <dbReference type="EMBL" id="OJJ50699.1"/>
    </source>
</evidence>
<sequence>MSGAGILIVSTYVAAIISCYEEGSKVLSAMQDKQKADLAESLALGPPIIQAQYDSHLRRFGDAYALGDRIAREEMKDVLMVLQMTFLANLRVEGSTHLVRGFAEQSSNRNHEVDFDFAALQVIADDTRVRMVMALCQLYQRLATFSGQASRDRMVLPIEDEKESSKSGFSLRSAIFGRKSRSIRCNERSSEKQQYPSSHRTSSSCSSVRRGGASLTIPLHTALPSEENNYAGFCKGAGKLQLGVKKAFSICSRPTGMYTYEWFWRCSKCSFEGPLQRSPGRSSSSSVLYTFNTEVRVHEATGIQYRWAFLAKSHVAIKTVFTGTETDHMQGAFGCLFCCVERRSATPVFGNLNAFMHHLAAHREGSISGVTETIHDRIRCVSRRVAAKSENFDVNIPPGIAERGVI</sequence>
<name>A0A1L9SU30_9EURO</name>